<sequence>MTAVTVPGAGHRLGRLAVLGLLATGAAMVVTALLAALARAVGVTLEVPEGGETIPVSGVAVVTGFFSVIGVLIAAALLRWASRPAHVFVRTALALTLVSLVPPFLVGASAATSLALVVLHLAAAAVVVPALARGLSRPSPGRPSPA</sequence>
<feature type="transmembrane region" description="Helical" evidence="1">
    <location>
        <begin position="56"/>
        <end position="80"/>
    </location>
</feature>
<reference evidence="2 3" key="1">
    <citation type="submission" date="2018-03" db="EMBL/GenBank/DDBJ databases">
        <authorList>
            <person name="Keele B.F."/>
        </authorList>
    </citation>
    <scope>NUCLEOTIDE SEQUENCE [LARGE SCALE GENOMIC DNA]</scope>
    <source>
        <strain evidence="2 3">IB-3</strain>
    </source>
</reference>
<keyword evidence="3" id="KW-1185">Reference proteome</keyword>
<evidence type="ECO:0000256" key="1">
    <source>
        <dbReference type="SAM" id="Phobius"/>
    </source>
</evidence>
<dbReference type="Proteomes" id="UP000244867">
    <property type="component" value="Unassembled WGS sequence"/>
</dbReference>
<keyword evidence="1" id="KW-0472">Membrane</keyword>
<gene>
    <name evidence="2" type="ORF">C7S10_10250</name>
</gene>
<dbReference type="AlphaFoldDB" id="A0A2R7YYE1"/>
<keyword evidence="1" id="KW-1133">Transmembrane helix</keyword>
<protein>
    <submittedName>
        <fullName evidence="2">Uncharacterized protein</fullName>
    </submittedName>
</protein>
<keyword evidence="1" id="KW-0812">Transmembrane</keyword>
<proteinExistence type="predicted"/>
<evidence type="ECO:0000313" key="3">
    <source>
        <dbReference type="Proteomes" id="UP000244867"/>
    </source>
</evidence>
<comment type="caution">
    <text evidence="2">The sequence shown here is derived from an EMBL/GenBank/DDBJ whole genome shotgun (WGS) entry which is preliminary data.</text>
</comment>
<dbReference type="RefSeq" id="WP_108344324.1">
    <property type="nucleotide sequence ID" value="NZ_PYXZ01000003.1"/>
</dbReference>
<feature type="transmembrane region" description="Helical" evidence="1">
    <location>
        <begin position="87"/>
        <end position="105"/>
    </location>
</feature>
<dbReference type="EMBL" id="PYXZ01000003">
    <property type="protein sequence ID" value="PUA81383.1"/>
    <property type="molecule type" value="Genomic_DNA"/>
</dbReference>
<organism evidence="2 3">
    <name type="scientific">Nocardioides currus</name>
    <dbReference type="NCBI Taxonomy" id="2133958"/>
    <lineage>
        <taxon>Bacteria</taxon>
        <taxon>Bacillati</taxon>
        <taxon>Actinomycetota</taxon>
        <taxon>Actinomycetes</taxon>
        <taxon>Propionibacteriales</taxon>
        <taxon>Nocardioidaceae</taxon>
        <taxon>Nocardioides</taxon>
    </lineage>
</organism>
<dbReference type="Pfam" id="PF19545">
    <property type="entry name" value="DUF6069"/>
    <property type="match status" value="1"/>
</dbReference>
<dbReference type="InterPro" id="IPR045713">
    <property type="entry name" value="DUF6069"/>
</dbReference>
<accession>A0A2R7YYE1</accession>
<name>A0A2R7YYE1_9ACTN</name>
<evidence type="ECO:0000313" key="2">
    <source>
        <dbReference type="EMBL" id="PUA81383.1"/>
    </source>
</evidence>
<feature type="transmembrane region" description="Helical" evidence="1">
    <location>
        <begin position="111"/>
        <end position="132"/>
    </location>
</feature>
<dbReference type="OrthoDB" id="4775254at2"/>